<dbReference type="SMART" id="SM00454">
    <property type="entry name" value="SAM"/>
    <property type="match status" value="1"/>
</dbReference>
<dbReference type="eggNOG" id="ENOG502SDXB">
    <property type="taxonomic scope" value="Eukaryota"/>
</dbReference>
<evidence type="ECO:0000256" key="1">
    <source>
        <dbReference type="ARBA" id="ARBA00022553"/>
    </source>
</evidence>
<protein>
    <recommendedName>
        <fullName evidence="4">SAM domain-containing protein</fullName>
    </recommendedName>
</protein>
<dbReference type="GeneID" id="25903407"/>
<dbReference type="Gene3D" id="1.10.150.50">
    <property type="entry name" value="Transcription Factor, Ets-1"/>
    <property type="match status" value="1"/>
</dbReference>
<dbReference type="InterPro" id="IPR001660">
    <property type="entry name" value="SAM"/>
</dbReference>
<dbReference type="EMBL" id="KQ241733">
    <property type="protein sequence ID" value="KNC84895.1"/>
    <property type="molecule type" value="Genomic_DNA"/>
</dbReference>
<dbReference type="PANTHER" id="PTHR16154">
    <property type="entry name" value="NEURABIN"/>
    <property type="match status" value="1"/>
</dbReference>
<keyword evidence="1" id="KW-0597">Phosphoprotein</keyword>
<dbReference type="SUPFAM" id="SSF47769">
    <property type="entry name" value="SAM/Pointed domain"/>
    <property type="match status" value="1"/>
</dbReference>
<dbReference type="STRING" id="667725.A0A0L0G7B0"/>
<dbReference type="PANTHER" id="PTHR16154:SF6">
    <property type="entry name" value="SPINOPHILIN, ISOFORM J"/>
    <property type="match status" value="1"/>
</dbReference>
<dbReference type="RefSeq" id="XP_014158797.1">
    <property type="nucleotide sequence ID" value="XM_014303322.1"/>
</dbReference>
<feature type="domain" description="SAM" evidence="4">
    <location>
        <begin position="119"/>
        <end position="182"/>
    </location>
</feature>
<reference evidence="5 6" key="1">
    <citation type="submission" date="2011-02" db="EMBL/GenBank/DDBJ databases">
        <title>The Genome Sequence of Sphaeroforma arctica JP610.</title>
        <authorList>
            <consortium name="The Broad Institute Genome Sequencing Platform"/>
            <person name="Russ C."/>
            <person name="Cuomo C."/>
            <person name="Young S.K."/>
            <person name="Zeng Q."/>
            <person name="Gargeya S."/>
            <person name="Alvarado L."/>
            <person name="Berlin A."/>
            <person name="Chapman S.B."/>
            <person name="Chen Z."/>
            <person name="Freedman E."/>
            <person name="Gellesch M."/>
            <person name="Goldberg J."/>
            <person name="Griggs A."/>
            <person name="Gujja S."/>
            <person name="Heilman E."/>
            <person name="Heiman D."/>
            <person name="Howarth C."/>
            <person name="Mehta T."/>
            <person name="Neiman D."/>
            <person name="Pearson M."/>
            <person name="Roberts A."/>
            <person name="Saif S."/>
            <person name="Shea T."/>
            <person name="Shenoy N."/>
            <person name="Sisk P."/>
            <person name="Stolte C."/>
            <person name="Sykes S."/>
            <person name="White J."/>
            <person name="Yandava C."/>
            <person name="Burger G."/>
            <person name="Gray M.W."/>
            <person name="Holland P.W.H."/>
            <person name="King N."/>
            <person name="Lang F.B.F."/>
            <person name="Roger A.J."/>
            <person name="Ruiz-Trillo I."/>
            <person name="Haas B."/>
            <person name="Nusbaum C."/>
            <person name="Birren B."/>
        </authorList>
    </citation>
    <scope>NUCLEOTIDE SEQUENCE [LARGE SCALE GENOMIC DNA]</scope>
    <source>
        <strain evidence="5 6">JP610</strain>
    </source>
</reference>
<evidence type="ECO:0000256" key="3">
    <source>
        <dbReference type="SAM" id="MobiDB-lite"/>
    </source>
</evidence>
<accession>A0A0L0G7B0</accession>
<evidence type="ECO:0000256" key="2">
    <source>
        <dbReference type="ARBA" id="ARBA00023054"/>
    </source>
</evidence>
<keyword evidence="2" id="KW-0175">Coiled coil</keyword>
<gene>
    <name evidence="5" type="ORF">SARC_02903</name>
</gene>
<dbReference type="AlphaFoldDB" id="A0A0L0G7B0"/>
<evidence type="ECO:0000313" key="6">
    <source>
        <dbReference type="Proteomes" id="UP000054560"/>
    </source>
</evidence>
<keyword evidence="6" id="KW-1185">Reference proteome</keyword>
<dbReference type="OrthoDB" id="2395494at2759"/>
<organism evidence="5 6">
    <name type="scientific">Sphaeroforma arctica JP610</name>
    <dbReference type="NCBI Taxonomy" id="667725"/>
    <lineage>
        <taxon>Eukaryota</taxon>
        <taxon>Ichthyosporea</taxon>
        <taxon>Ichthyophonida</taxon>
        <taxon>Sphaeroforma</taxon>
    </lineage>
</organism>
<dbReference type="PROSITE" id="PS50105">
    <property type="entry name" value="SAM_DOMAIN"/>
    <property type="match status" value="1"/>
</dbReference>
<evidence type="ECO:0000313" key="5">
    <source>
        <dbReference type="EMBL" id="KNC84895.1"/>
    </source>
</evidence>
<dbReference type="Pfam" id="PF07647">
    <property type="entry name" value="SAM_2"/>
    <property type="match status" value="1"/>
</dbReference>
<dbReference type="InterPro" id="IPR013761">
    <property type="entry name" value="SAM/pointed_sf"/>
</dbReference>
<sequence length="194" mass="20953">MKASASFLLSVSAPEKTEPRSPRASPPAIRAHRALSEARKDSIPGMRAKLSPDAVETFGESAEEQIIQMLRDISIYICTREGLANEQLFKEVASKKSLMTNRADACGENVLLTTQVKSWKVDQVADWLAGTGLGNFAPLFNENEIDGEALLAIDHDTLKSMGVTVAGKRVKIIKLIKTLKMVMNAPVGVESGGT</sequence>
<evidence type="ECO:0000259" key="4">
    <source>
        <dbReference type="PROSITE" id="PS50105"/>
    </source>
</evidence>
<proteinExistence type="predicted"/>
<dbReference type="Proteomes" id="UP000054560">
    <property type="component" value="Unassembled WGS sequence"/>
</dbReference>
<dbReference type="InterPro" id="IPR043446">
    <property type="entry name" value="Neurabin-like"/>
</dbReference>
<name>A0A0L0G7B0_9EUKA</name>
<feature type="region of interest" description="Disordered" evidence="3">
    <location>
        <begin position="1"/>
        <end position="42"/>
    </location>
</feature>